<evidence type="ECO:0000313" key="4">
    <source>
        <dbReference type="EMBL" id="KAG8546130.1"/>
    </source>
</evidence>
<comment type="caution">
    <text evidence="4">The sequence shown here is derived from an EMBL/GenBank/DDBJ whole genome shotgun (WGS) entry which is preliminary data.</text>
</comment>
<feature type="compositionally biased region" description="Polar residues" evidence="2">
    <location>
        <begin position="120"/>
        <end position="136"/>
    </location>
</feature>
<evidence type="ECO:0000259" key="3">
    <source>
        <dbReference type="PROSITE" id="PS50118"/>
    </source>
</evidence>
<proteinExistence type="predicted"/>
<feature type="compositionally biased region" description="Polar residues" evidence="2">
    <location>
        <begin position="1"/>
        <end position="11"/>
    </location>
</feature>
<dbReference type="GO" id="GO:0005634">
    <property type="term" value="C:nucleus"/>
    <property type="evidence" value="ECO:0007669"/>
    <property type="project" value="UniProtKB-UniRule"/>
</dbReference>
<dbReference type="Proteomes" id="UP000824782">
    <property type="component" value="Unassembled WGS sequence"/>
</dbReference>
<dbReference type="Gene3D" id="1.10.30.10">
    <property type="entry name" value="High mobility group box domain"/>
    <property type="match status" value="1"/>
</dbReference>
<evidence type="ECO:0000256" key="1">
    <source>
        <dbReference type="PROSITE-ProRule" id="PRU00267"/>
    </source>
</evidence>
<dbReference type="CDD" id="cd21977">
    <property type="entry name" value="HMG-box_BHMG1"/>
    <property type="match status" value="1"/>
</dbReference>
<feature type="region of interest" description="Disordered" evidence="2">
    <location>
        <begin position="1"/>
        <end position="26"/>
    </location>
</feature>
<organism evidence="4 5">
    <name type="scientific">Engystomops pustulosus</name>
    <name type="common">Tungara frog</name>
    <name type="synonym">Physalaemus pustulosus</name>
    <dbReference type="NCBI Taxonomy" id="76066"/>
    <lineage>
        <taxon>Eukaryota</taxon>
        <taxon>Metazoa</taxon>
        <taxon>Chordata</taxon>
        <taxon>Craniata</taxon>
        <taxon>Vertebrata</taxon>
        <taxon>Euteleostomi</taxon>
        <taxon>Amphibia</taxon>
        <taxon>Batrachia</taxon>
        <taxon>Anura</taxon>
        <taxon>Neobatrachia</taxon>
        <taxon>Hyloidea</taxon>
        <taxon>Leptodactylidae</taxon>
        <taxon>Leiuperinae</taxon>
        <taxon>Engystomops</taxon>
    </lineage>
</organism>
<keyword evidence="1" id="KW-0238">DNA-binding</keyword>
<evidence type="ECO:0000313" key="5">
    <source>
        <dbReference type="Proteomes" id="UP000824782"/>
    </source>
</evidence>
<evidence type="ECO:0000256" key="2">
    <source>
        <dbReference type="SAM" id="MobiDB-lite"/>
    </source>
</evidence>
<feature type="region of interest" description="Disordered" evidence="2">
    <location>
        <begin position="85"/>
        <end position="136"/>
    </location>
</feature>
<dbReference type="InterPro" id="IPR009071">
    <property type="entry name" value="HMG_box_dom"/>
</dbReference>
<feature type="DNA-binding region" description="HMG box" evidence="1">
    <location>
        <begin position="144"/>
        <end position="212"/>
    </location>
</feature>
<keyword evidence="1" id="KW-0539">Nucleus</keyword>
<dbReference type="PANTHER" id="PTHR47658:SF1">
    <property type="entry name" value="MEIOSIS INITIATOR PROTEIN"/>
    <property type="match status" value="1"/>
</dbReference>
<dbReference type="SUPFAM" id="SSF47095">
    <property type="entry name" value="HMG-box"/>
    <property type="match status" value="1"/>
</dbReference>
<protein>
    <recommendedName>
        <fullName evidence="3">HMG box domain-containing protein</fullName>
    </recommendedName>
</protein>
<dbReference type="Pfam" id="PF00505">
    <property type="entry name" value="HMG_box"/>
    <property type="match status" value="1"/>
</dbReference>
<name>A0AAV6ZD28_ENGPU</name>
<dbReference type="PROSITE" id="PS50118">
    <property type="entry name" value="HMG_BOX_2"/>
    <property type="match status" value="1"/>
</dbReference>
<dbReference type="GO" id="GO:0003677">
    <property type="term" value="F:DNA binding"/>
    <property type="evidence" value="ECO:0007669"/>
    <property type="project" value="UniProtKB-UniRule"/>
</dbReference>
<dbReference type="PANTHER" id="PTHR47658">
    <property type="entry name" value="HIGH MOBILITY GROUP B PROTEIN 12-RELATED"/>
    <property type="match status" value="1"/>
</dbReference>
<dbReference type="EMBL" id="WNYA01001237">
    <property type="protein sequence ID" value="KAG8546130.1"/>
    <property type="molecule type" value="Genomic_DNA"/>
</dbReference>
<keyword evidence="5" id="KW-1185">Reference proteome</keyword>
<dbReference type="InterPro" id="IPR036910">
    <property type="entry name" value="HMG_box_dom_sf"/>
</dbReference>
<dbReference type="AlphaFoldDB" id="A0AAV6ZD28"/>
<feature type="compositionally biased region" description="Low complexity" evidence="2">
    <location>
        <begin position="12"/>
        <end position="26"/>
    </location>
</feature>
<reference evidence="4" key="1">
    <citation type="thesis" date="2020" institute="ProQuest LLC" country="789 East Eisenhower Parkway, Ann Arbor, MI, USA">
        <title>Comparative Genomics and Chromosome Evolution.</title>
        <authorList>
            <person name="Mudd A.B."/>
        </authorList>
    </citation>
    <scope>NUCLEOTIDE SEQUENCE</scope>
    <source>
        <strain evidence="4">237g6f4</strain>
        <tissue evidence="4">Blood</tissue>
    </source>
</reference>
<feature type="non-terminal residue" evidence="4">
    <location>
        <position position="1"/>
    </location>
</feature>
<gene>
    <name evidence="4" type="ORF">GDO81_019722</name>
</gene>
<feature type="domain" description="HMG box" evidence="3">
    <location>
        <begin position="144"/>
        <end position="212"/>
    </location>
</feature>
<accession>A0AAV6ZD28</accession>
<sequence length="255" mass="28349">GPCTPKSSSTAPLELSPLLFSSPDDQPPVLFEEVEMESCSWEDFQGSAVAFSLDHSYQSSGQSSNICPLQATMERTAVAKAHKTYQPPVGGTEGSGPRRCIQVHSTKRRPQARTSRDDVNTANSDQSATLTQRPRTFSRLQQLRKKCVNGFIMFCRLNRRPYLSAHPGKASTTATKDLAELWRVMSPRERRPYCMKALQFSLLHDRLVKRGSLGLPQENTSPPKPVSLLLAEKAAAHRNQWAPNWSPEISDSSCH</sequence>